<evidence type="ECO:0000256" key="7">
    <source>
        <dbReference type="SAM" id="SignalP"/>
    </source>
</evidence>
<keyword evidence="3" id="KW-0964">Secreted</keyword>
<dbReference type="InterPro" id="IPR012515">
    <property type="entry name" value="Antimicrobial12"/>
</dbReference>
<evidence type="ECO:0000256" key="1">
    <source>
        <dbReference type="ARBA" id="ARBA00004613"/>
    </source>
</evidence>
<comment type="caution">
    <text evidence="8">The sequence shown here is derived from an EMBL/GenBank/DDBJ whole genome shotgun (WGS) entry which is preliminary data.</text>
</comment>
<name>A0ABU7DCM7_9TELE</name>
<gene>
    <name evidence="8" type="ORF">CHARACLAT_024560</name>
</gene>
<evidence type="ECO:0000256" key="4">
    <source>
        <dbReference type="ARBA" id="ARBA00022529"/>
    </source>
</evidence>
<comment type="subcellular location">
    <subcellularLocation>
        <location evidence="1">Secreted</location>
    </subcellularLocation>
</comment>
<evidence type="ECO:0000256" key="3">
    <source>
        <dbReference type="ARBA" id="ARBA00022525"/>
    </source>
</evidence>
<dbReference type="Pfam" id="PF08107">
    <property type="entry name" value="Antimicrobial12"/>
    <property type="match status" value="1"/>
</dbReference>
<sequence>MKFVTIFLVMSLVVLMAEPGECFFKSLWKGAKAVFHVVRQGFKGYKDKRTEDKLGGNQQDMQNQQTQDTTPEAYQR</sequence>
<dbReference type="EMBL" id="JAHUTJ010019119">
    <property type="protein sequence ID" value="MED6271860.1"/>
    <property type="molecule type" value="Genomic_DNA"/>
</dbReference>
<feature type="region of interest" description="Disordered" evidence="6">
    <location>
        <begin position="48"/>
        <end position="76"/>
    </location>
</feature>
<evidence type="ECO:0000256" key="6">
    <source>
        <dbReference type="SAM" id="MobiDB-lite"/>
    </source>
</evidence>
<dbReference type="Proteomes" id="UP001352852">
    <property type="component" value="Unassembled WGS sequence"/>
</dbReference>
<feature type="compositionally biased region" description="Low complexity" evidence="6">
    <location>
        <begin position="57"/>
        <end position="70"/>
    </location>
</feature>
<keyword evidence="4" id="KW-0929">Antimicrobial</keyword>
<feature type="signal peptide" evidence="7">
    <location>
        <begin position="1"/>
        <end position="22"/>
    </location>
</feature>
<proteinExistence type="inferred from homology"/>
<evidence type="ECO:0000313" key="8">
    <source>
        <dbReference type="EMBL" id="MED6271860.1"/>
    </source>
</evidence>
<keyword evidence="5" id="KW-0044">Antibiotic</keyword>
<protein>
    <submittedName>
        <fullName evidence="8">Uncharacterized protein</fullName>
    </submittedName>
</protein>
<accession>A0ABU7DCM7</accession>
<comment type="similarity">
    <text evidence="2">Belongs to the pleurocidin family.</text>
</comment>
<feature type="non-terminal residue" evidence="8">
    <location>
        <position position="1"/>
    </location>
</feature>
<keyword evidence="7" id="KW-0732">Signal</keyword>
<evidence type="ECO:0000313" key="9">
    <source>
        <dbReference type="Proteomes" id="UP001352852"/>
    </source>
</evidence>
<evidence type="ECO:0000256" key="2">
    <source>
        <dbReference type="ARBA" id="ARBA00007419"/>
    </source>
</evidence>
<organism evidence="8 9">
    <name type="scientific">Characodon lateralis</name>
    <dbReference type="NCBI Taxonomy" id="208331"/>
    <lineage>
        <taxon>Eukaryota</taxon>
        <taxon>Metazoa</taxon>
        <taxon>Chordata</taxon>
        <taxon>Craniata</taxon>
        <taxon>Vertebrata</taxon>
        <taxon>Euteleostomi</taxon>
        <taxon>Actinopterygii</taxon>
        <taxon>Neopterygii</taxon>
        <taxon>Teleostei</taxon>
        <taxon>Neoteleostei</taxon>
        <taxon>Acanthomorphata</taxon>
        <taxon>Ovalentaria</taxon>
        <taxon>Atherinomorphae</taxon>
        <taxon>Cyprinodontiformes</taxon>
        <taxon>Goodeidae</taxon>
        <taxon>Characodon</taxon>
    </lineage>
</organism>
<feature type="chain" id="PRO_5045569085" evidence="7">
    <location>
        <begin position="23"/>
        <end position="76"/>
    </location>
</feature>
<reference evidence="8 9" key="1">
    <citation type="submission" date="2021-06" db="EMBL/GenBank/DDBJ databases">
        <authorList>
            <person name="Palmer J.M."/>
        </authorList>
    </citation>
    <scope>NUCLEOTIDE SEQUENCE [LARGE SCALE GENOMIC DNA]</scope>
    <source>
        <strain evidence="8 9">CL_MEX2019</strain>
        <tissue evidence="8">Muscle</tissue>
    </source>
</reference>
<evidence type="ECO:0000256" key="5">
    <source>
        <dbReference type="ARBA" id="ARBA00023022"/>
    </source>
</evidence>
<keyword evidence="9" id="KW-1185">Reference proteome</keyword>